<name>A0ACB6QNG6_9PLEO</name>
<evidence type="ECO:0000313" key="2">
    <source>
        <dbReference type="Proteomes" id="UP000799755"/>
    </source>
</evidence>
<sequence>MGFVWFNAVRYPFVRTTLGRFDDGGECSMLTAGVANFYRALQGFVVQVHEAKNTRSVSRTGHLIEHQHHLRRVDEPILTVVLAYNNDIFRFNQVAQNILIPLLRLVDEFYARYSPLPFLSSFTEEIRTRRLARHCDVSLPLYGPVAISLPNTQLEPPPPSHNPNAKLPPDFRQRQNKQIRLSHLFYNFRLLAFIRILPPLPKRRTTVRANTSVPSL</sequence>
<reference evidence="1" key="1">
    <citation type="journal article" date="2020" name="Stud. Mycol.">
        <title>101 Dothideomycetes genomes: a test case for predicting lifestyles and emergence of pathogens.</title>
        <authorList>
            <person name="Haridas S."/>
            <person name="Albert R."/>
            <person name="Binder M."/>
            <person name="Bloem J."/>
            <person name="Labutti K."/>
            <person name="Salamov A."/>
            <person name="Andreopoulos B."/>
            <person name="Baker S."/>
            <person name="Barry K."/>
            <person name="Bills G."/>
            <person name="Bluhm B."/>
            <person name="Cannon C."/>
            <person name="Castanera R."/>
            <person name="Culley D."/>
            <person name="Daum C."/>
            <person name="Ezra D."/>
            <person name="Gonzalez J."/>
            <person name="Henrissat B."/>
            <person name="Kuo A."/>
            <person name="Liang C."/>
            <person name="Lipzen A."/>
            <person name="Lutzoni F."/>
            <person name="Magnuson J."/>
            <person name="Mondo S."/>
            <person name="Nolan M."/>
            <person name="Ohm R."/>
            <person name="Pangilinan J."/>
            <person name="Park H.-J."/>
            <person name="Ramirez L."/>
            <person name="Alfaro M."/>
            <person name="Sun H."/>
            <person name="Tritt A."/>
            <person name="Yoshinaga Y."/>
            <person name="Zwiers L.-H."/>
            <person name="Turgeon B."/>
            <person name="Goodwin S."/>
            <person name="Spatafora J."/>
            <person name="Crous P."/>
            <person name="Grigoriev I."/>
        </authorList>
    </citation>
    <scope>NUCLEOTIDE SEQUENCE</scope>
    <source>
        <strain evidence="1">ATCC 200398</strain>
    </source>
</reference>
<gene>
    <name evidence="1" type="ORF">BDR25DRAFT_357478</name>
</gene>
<dbReference type="EMBL" id="MU003515">
    <property type="protein sequence ID" value="KAF2468554.1"/>
    <property type="molecule type" value="Genomic_DNA"/>
</dbReference>
<evidence type="ECO:0000313" key="1">
    <source>
        <dbReference type="EMBL" id="KAF2468554.1"/>
    </source>
</evidence>
<organism evidence="1 2">
    <name type="scientific">Lindgomyces ingoldianus</name>
    <dbReference type="NCBI Taxonomy" id="673940"/>
    <lineage>
        <taxon>Eukaryota</taxon>
        <taxon>Fungi</taxon>
        <taxon>Dikarya</taxon>
        <taxon>Ascomycota</taxon>
        <taxon>Pezizomycotina</taxon>
        <taxon>Dothideomycetes</taxon>
        <taxon>Pleosporomycetidae</taxon>
        <taxon>Pleosporales</taxon>
        <taxon>Lindgomycetaceae</taxon>
        <taxon>Lindgomyces</taxon>
    </lineage>
</organism>
<comment type="caution">
    <text evidence="1">The sequence shown here is derived from an EMBL/GenBank/DDBJ whole genome shotgun (WGS) entry which is preliminary data.</text>
</comment>
<accession>A0ACB6QNG6</accession>
<proteinExistence type="predicted"/>
<protein>
    <submittedName>
        <fullName evidence="1">Uncharacterized protein</fullName>
    </submittedName>
</protein>
<keyword evidence="2" id="KW-1185">Reference proteome</keyword>
<dbReference type="Proteomes" id="UP000799755">
    <property type="component" value="Unassembled WGS sequence"/>
</dbReference>